<sequence>MVFVILRYAIQLYSFALVIYILMSWLPGLYHTWFGRELGKIIEPYLGLFSFIKPLGFLDLRPLIALLVLQGIEDYLLPMLLALVF</sequence>
<reference evidence="2 3" key="1">
    <citation type="submission" date="2020-02" db="EMBL/GenBank/DDBJ databases">
        <title>Fructobacillus sp. isolated from paper mulberry of Taiwan.</title>
        <authorList>
            <person name="Lin S.-T."/>
        </authorList>
    </citation>
    <scope>NUCLEOTIDE SEQUENCE [LARGE SCALE GENOMIC DNA]</scope>
    <source>
        <strain evidence="2 3">M1-21</strain>
    </source>
</reference>
<organism evidence="2 3">
    <name type="scientific">Fructobacillus papyrifericola</name>
    <dbReference type="NCBI Taxonomy" id="2713172"/>
    <lineage>
        <taxon>Bacteria</taxon>
        <taxon>Bacillati</taxon>
        <taxon>Bacillota</taxon>
        <taxon>Bacilli</taxon>
        <taxon>Lactobacillales</taxon>
        <taxon>Lactobacillaceae</taxon>
        <taxon>Fructobacillus</taxon>
    </lineage>
</organism>
<gene>
    <name evidence="2" type="ORF">G6R28_03030</name>
</gene>
<evidence type="ECO:0000313" key="2">
    <source>
        <dbReference type="EMBL" id="MBS9336204.1"/>
    </source>
</evidence>
<evidence type="ECO:0000256" key="1">
    <source>
        <dbReference type="SAM" id="Phobius"/>
    </source>
</evidence>
<keyword evidence="1" id="KW-0812">Transmembrane</keyword>
<dbReference type="EMBL" id="JAAMFJ010000001">
    <property type="protein sequence ID" value="MBS9336204.1"/>
    <property type="molecule type" value="Genomic_DNA"/>
</dbReference>
<dbReference type="Pfam" id="PF02325">
    <property type="entry name" value="CCB3_YggT"/>
    <property type="match status" value="1"/>
</dbReference>
<name>A0ABS5QSN2_9LACO</name>
<feature type="transmembrane region" description="Helical" evidence="1">
    <location>
        <begin position="12"/>
        <end position="30"/>
    </location>
</feature>
<keyword evidence="3" id="KW-1185">Reference proteome</keyword>
<protein>
    <submittedName>
        <fullName evidence="2">YggT family protein</fullName>
    </submittedName>
</protein>
<feature type="transmembrane region" description="Helical" evidence="1">
    <location>
        <begin position="63"/>
        <end position="84"/>
    </location>
</feature>
<dbReference type="InterPro" id="IPR003425">
    <property type="entry name" value="CCB3/YggT"/>
</dbReference>
<proteinExistence type="predicted"/>
<evidence type="ECO:0000313" key="3">
    <source>
        <dbReference type="Proteomes" id="UP000735205"/>
    </source>
</evidence>
<dbReference type="Proteomes" id="UP000735205">
    <property type="component" value="Unassembled WGS sequence"/>
</dbReference>
<comment type="caution">
    <text evidence="2">The sequence shown here is derived from an EMBL/GenBank/DDBJ whole genome shotgun (WGS) entry which is preliminary data.</text>
</comment>
<keyword evidence="1" id="KW-1133">Transmembrane helix</keyword>
<keyword evidence="1" id="KW-0472">Membrane</keyword>
<accession>A0ABS5QSN2</accession>